<evidence type="ECO:0000313" key="2">
    <source>
        <dbReference type="Proteomes" id="UP000325315"/>
    </source>
</evidence>
<dbReference type="Proteomes" id="UP000325315">
    <property type="component" value="Unassembled WGS sequence"/>
</dbReference>
<accession>A0A5B6VGG6</accession>
<sequence>MTHEHLVIEIRRRVVNRLGFKSSPDLAEEPFPKATISLLLVNSDGAAACSLTRLRNGHFQLMWMFELQFRESRVASADSSREMDVHVSIRY</sequence>
<dbReference type="EMBL" id="SMMG02000006">
    <property type="protein sequence ID" value="KAA3468255.1"/>
    <property type="molecule type" value="Genomic_DNA"/>
</dbReference>
<dbReference type="AlphaFoldDB" id="A0A5B6VGG6"/>
<proteinExistence type="predicted"/>
<evidence type="ECO:0000313" key="1">
    <source>
        <dbReference type="EMBL" id="KAA3468255.1"/>
    </source>
</evidence>
<protein>
    <submittedName>
        <fullName evidence="1">Uncharacterized protein</fullName>
    </submittedName>
</protein>
<keyword evidence="2" id="KW-1185">Reference proteome</keyword>
<organism evidence="1 2">
    <name type="scientific">Gossypium australe</name>
    <dbReference type="NCBI Taxonomy" id="47621"/>
    <lineage>
        <taxon>Eukaryota</taxon>
        <taxon>Viridiplantae</taxon>
        <taxon>Streptophyta</taxon>
        <taxon>Embryophyta</taxon>
        <taxon>Tracheophyta</taxon>
        <taxon>Spermatophyta</taxon>
        <taxon>Magnoliopsida</taxon>
        <taxon>eudicotyledons</taxon>
        <taxon>Gunneridae</taxon>
        <taxon>Pentapetalae</taxon>
        <taxon>rosids</taxon>
        <taxon>malvids</taxon>
        <taxon>Malvales</taxon>
        <taxon>Malvaceae</taxon>
        <taxon>Malvoideae</taxon>
        <taxon>Gossypium</taxon>
    </lineage>
</organism>
<reference evidence="2" key="1">
    <citation type="journal article" date="2019" name="Plant Biotechnol. J.">
        <title>Genome sequencing of the Australian wild diploid species Gossypium australe highlights disease resistance and delayed gland morphogenesis.</title>
        <authorList>
            <person name="Cai Y."/>
            <person name="Cai X."/>
            <person name="Wang Q."/>
            <person name="Wang P."/>
            <person name="Zhang Y."/>
            <person name="Cai C."/>
            <person name="Xu Y."/>
            <person name="Wang K."/>
            <person name="Zhou Z."/>
            <person name="Wang C."/>
            <person name="Geng S."/>
            <person name="Li B."/>
            <person name="Dong Q."/>
            <person name="Hou Y."/>
            <person name="Wang H."/>
            <person name="Ai P."/>
            <person name="Liu Z."/>
            <person name="Yi F."/>
            <person name="Sun M."/>
            <person name="An G."/>
            <person name="Cheng J."/>
            <person name="Zhang Y."/>
            <person name="Shi Q."/>
            <person name="Xie Y."/>
            <person name="Shi X."/>
            <person name="Chang Y."/>
            <person name="Huang F."/>
            <person name="Chen Y."/>
            <person name="Hong S."/>
            <person name="Mi L."/>
            <person name="Sun Q."/>
            <person name="Zhang L."/>
            <person name="Zhou B."/>
            <person name="Peng R."/>
            <person name="Zhang X."/>
            <person name="Liu F."/>
        </authorList>
    </citation>
    <scope>NUCLEOTIDE SEQUENCE [LARGE SCALE GENOMIC DNA]</scope>
    <source>
        <strain evidence="2">cv. PA1801</strain>
    </source>
</reference>
<comment type="caution">
    <text evidence="1">The sequence shown here is derived from an EMBL/GenBank/DDBJ whole genome shotgun (WGS) entry which is preliminary data.</text>
</comment>
<name>A0A5B6VGG6_9ROSI</name>
<gene>
    <name evidence="1" type="ORF">EPI10_014168</name>
</gene>